<keyword evidence="8 10" id="KW-0807">Transducer</keyword>
<dbReference type="PROSITE" id="PS51753">
    <property type="entry name" value="HBM"/>
    <property type="match status" value="1"/>
</dbReference>
<evidence type="ECO:0000256" key="11">
    <source>
        <dbReference type="SAM" id="Coils"/>
    </source>
</evidence>
<feature type="domain" description="Methyl-accepting transducer" evidence="13">
    <location>
        <begin position="384"/>
        <end position="620"/>
    </location>
</feature>
<dbReference type="PANTHER" id="PTHR32089:SF120">
    <property type="entry name" value="METHYL-ACCEPTING CHEMOTAXIS PROTEIN TLPQ"/>
    <property type="match status" value="1"/>
</dbReference>
<gene>
    <name evidence="16" type="ORF">CEG18_11255</name>
</gene>
<keyword evidence="11" id="KW-0175">Coiled coil</keyword>
<dbReference type="SMART" id="SM00283">
    <property type="entry name" value="MA"/>
    <property type="match status" value="1"/>
</dbReference>
<protein>
    <submittedName>
        <fullName evidence="16">Methyl-accepting chemotaxis protein</fullName>
    </submittedName>
</protein>
<evidence type="ECO:0000256" key="7">
    <source>
        <dbReference type="ARBA" id="ARBA00023136"/>
    </source>
</evidence>
<comment type="similarity">
    <text evidence="9">Belongs to the methyl-accepting chemotaxis (MCP) protein family.</text>
</comment>
<evidence type="ECO:0000256" key="9">
    <source>
        <dbReference type="ARBA" id="ARBA00029447"/>
    </source>
</evidence>
<comment type="subcellular location">
    <subcellularLocation>
        <location evidence="1">Cell membrane</location>
        <topology evidence="1">Multi-pass membrane protein</topology>
    </subcellularLocation>
</comment>
<sequence length="656" mass="69883">MFAFVQRRLADMGTAKKLAIGFGLVLLLTAVVAAIGVTALRTIAQRFDLLGDMSTINRELLEMRQSEKDFVIDASDASAKRLREHAGMLGEAVARLKAQAGEAAAMQQVEQGIADYLAAFEKFEKSSKSRRLSLDAATWSVNGASNSLDILQSSLADDGAYELKDSQGQKGEELLQQAAQVSQLYRLVLQGLDEARSRLDAGGDEKTGEEKAEGGRIKSAAEALELSAKLQEVITDPTYVSVLKDVITNINAFVEKLDDYTASLEQEKQVHAQMNERAAQVMRQVDDAYAAQRAAMQTQLRTNTLLIVASAALALLVGALASLLITWMIVRPLRQVIGMARRIAEGDLSVSVEVRRKDEVGQLMGAVGSMADSLRGIVSRLSDGVGRISASAQALSSVTERTQHGVNSQKAETDQVATAMNQMAATVHDVARNAEEAATSAEQADGKVASGQDVVRQTLGRIEQLAEAVRAATQSIEQLGRESQSIGSVLDVIKNVAEQTNLLALNAAIEAARAGEQGRGFAVVADEVRALARRTQQSTAEIETLIAALQNGASTSVQRMQRSHALVEMTVGDAVQTEAALGTIASAVAVIHQMNQQIAAASEQQSAVAEEISRSVSSIRGIADESAQAMESTASSSVELAQLSRELQGLVGQFRL</sequence>
<feature type="domain" description="HAMP" evidence="14">
    <location>
        <begin position="327"/>
        <end position="379"/>
    </location>
</feature>
<dbReference type="GO" id="GO:0005886">
    <property type="term" value="C:plasma membrane"/>
    <property type="evidence" value="ECO:0007669"/>
    <property type="project" value="UniProtKB-SubCell"/>
</dbReference>
<organism evidence="16 17">
    <name type="scientific">Pseudomonas nitroreducens</name>
    <dbReference type="NCBI Taxonomy" id="46680"/>
    <lineage>
        <taxon>Bacteria</taxon>
        <taxon>Pseudomonadati</taxon>
        <taxon>Pseudomonadota</taxon>
        <taxon>Gammaproteobacteria</taxon>
        <taxon>Pseudomonadales</taxon>
        <taxon>Pseudomonadaceae</taxon>
        <taxon>Pseudomonas</taxon>
    </lineage>
</organism>
<dbReference type="STRING" id="46680.GCA_000807755_02049"/>
<evidence type="ECO:0000313" key="16">
    <source>
        <dbReference type="EMBL" id="OWP51423.1"/>
    </source>
</evidence>
<dbReference type="Proteomes" id="UP000198145">
    <property type="component" value="Unassembled WGS sequence"/>
</dbReference>
<accession>A0A246FAU0</accession>
<dbReference type="InterPro" id="IPR003660">
    <property type="entry name" value="HAMP_dom"/>
</dbReference>
<evidence type="ECO:0000259" key="14">
    <source>
        <dbReference type="PROSITE" id="PS50885"/>
    </source>
</evidence>
<dbReference type="AlphaFoldDB" id="A0A246FAU0"/>
<dbReference type="InterPro" id="IPR004089">
    <property type="entry name" value="MCPsignal_dom"/>
</dbReference>
<dbReference type="PROSITE" id="PS50111">
    <property type="entry name" value="CHEMOTAXIS_TRANSDUC_2"/>
    <property type="match status" value="1"/>
</dbReference>
<keyword evidence="4" id="KW-0145">Chemotaxis</keyword>
<dbReference type="Gene3D" id="1.10.287.950">
    <property type="entry name" value="Methyl-accepting chemotaxis protein"/>
    <property type="match status" value="1"/>
</dbReference>
<evidence type="ECO:0000256" key="1">
    <source>
        <dbReference type="ARBA" id="ARBA00004651"/>
    </source>
</evidence>
<evidence type="ECO:0000256" key="5">
    <source>
        <dbReference type="ARBA" id="ARBA00022692"/>
    </source>
</evidence>
<feature type="coiled-coil region" evidence="11">
    <location>
        <begin position="257"/>
        <end position="284"/>
    </location>
</feature>
<evidence type="ECO:0000256" key="10">
    <source>
        <dbReference type="PROSITE-ProRule" id="PRU00284"/>
    </source>
</evidence>
<keyword evidence="5 12" id="KW-0812">Transmembrane</keyword>
<dbReference type="Pfam" id="PF00672">
    <property type="entry name" value="HAMP"/>
    <property type="match status" value="1"/>
</dbReference>
<dbReference type="SMART" id="SM00304">
    <property type="entry name" value="HAMP"/>
    <property type="match status" value="2"/>
</dbReference>
<evidence type="ECO:0000256" key="2">
    <source>
        <dbReference type="ARBA" id="ARBA00022475"/>
    </source>
</evidence>
<keyword evidence="2" id="KW-1003">Cell membrane</keyword>
<dbReference type="eggNOG" id="COG0840">
    <property type="taxonomic scope" value="Bacteria"/>
</dbReference>
<evidence type="ECO:0000256" key="3">
    <source>
        <dbReference type="ARBA" id="ARBA00022481"/>
    </source>
</evidence>
<reference evidence="16 17" key="1">
    <citation type="submission" date="2017-06" db="EMBL/GenBank/DDBJ databases">
        <title>Draft genome of Pseudomonas nitroreducens DF05.</title>
        <authorList>
            <person name="Iyer R."/>
        </authorList>
    </citation>
    <scope>NUCLEOTIDE SEQUENCE [LARGE SCALE GENOMIC DNA]</scope>
    <source>
        <strain evidence="16 17">DF05</strain>
    </source>
</reference>
<evidence type="ECO:0000256" key="4">
    <source>
        <dbReference type="ARBA" id="ARBA00022500"/>
    </source>
</evidence>
<dbReference type="FunFam" id="1.10.287.950:FF:000001">
    <property type="entry name" value="Methyl-accepting chemotaxis sensory transducer"/>
    <property type="match status" value="1"/>
</dbReference>
<dbReference type="Pfam" id="PF00015">
    <property type="entry name" value="MCPsignal"/>
    <property type="match status" value="1"/>
</dbReference>
<dbReference type="EMBL" id="NJBA01000003">
    <property type="protein sequence ID" value="OWP51423.1"/>
    <property type="molecule type" value="Genomic_DNA"/>
</dbReference>
<dbReference type="CDD" id="cd06225">
    <property type="entry name" value="HAMP"/>
    <property type="match status" value="1"/>
</dbReference>
<feature type="domain" description="HBM" evidence="15">
    <location>
        <begin position="45"/>
        <end position="300"/>
    </location>
</feature>
<dbReference type="SMART" id="SM01358">
    <property type="entry name" value="HBM"/>
    <property type="match status" value="1"/>
</dbReference>
<feature type="transmembrane region" description="Helical" evidence="12">
    <location>
        <begin position="305"/>
        <end position="330"/>
    </location>
</feature>
<evidence type="ECO:0000259" key="13">
    <source>
        <dbReference type="PROSITE" id="PS50111"/>
    </source>
</evidence>
<dbReference type="CDD" id="cd11386">
    <property type="entry name" value="MCP_signal"/>
    <property type="match status" value="1"/>
</dbReference>
<evidence type="ECO:0000313" key="17">
    <source>
        <dbReference type="Proteomes" id="UP000198145"/>
    </source>
</evidence>
<keyword evidence="3" id="KW-0488">Methylation</keyword>
<dbReference type="SUPFAM" id="SSF58104">
    <property type="entry name" value="Methyl-accepting chemotaxis protein (MCP) signaling domain"/>
    <property type="match status" value="1"/>
</dbReference>
<proteinExistence type="inferred from homology"/>
<comment type="caution">
    <text evidence="16">The sequence shown here is derived from an EMBL/GenBank/DDBJ whole genome shotgun (WGS) entry which is preliminary data.</text>
</comment>
<evidence type="ECO:0000256" key="12">
    <source>
        <dbReference type="SAM" id="Phobius"/>
    </source>
</evidence>
<evidence type="ECO:0000259" key="15">
    <source>
        <dbReference type="PROSITE" id="PS51753"/>
    </source>
</evidence>
<evidence type="ECO:0000256" key="8">
    <source>
        <dbReference type="ARBA" id="ARBA00023224"/>
    </source>
</evidence>
<evidence type="ECO:0000256" key="6">
    <source>
        <dbReference type="ARBA" id="ARBA00022989"/>
    </source>
</evidence>
<keyword evidence="6 12" id="KW-1133">Transmembrane helix</keyword>
<dbReference type="PANTHER" id="PTHR32089">
    <property type="entry name" value="METHYL-ACCEPTING CHEMOTAXIS PROTEIN MCPB"/>
    <property type="match status" value="1"/>
</dbReference>
<dbReference type="PROSITE" id="PS50885">
    <property type="entry name" value="HAMP"/>
    <property type="match status" value="1"/>
</dbReference>
<name>A0A246FAU0_PSENT</name>
<dbReference type="GO" id="GO:0007165">
    <property type="term" value="P:signal transduction"/>
    <property type="evidence" value="ECO:0007669"/>
    <property type="project" value="UniProtKB-KW"/>
</dbReference>
<dbReference type="GO" id="GO:0006935">
    <property type="term" value="P:chemotaxis"/>
    <property type="evidence" value="ECO:0007669"/>
    <property type="project" value="UniProtKB-KW"/>
</dbReference>
<keyword evidence="7 12" id="KW-0472">Membrane</keyword>
<dbReference type="InterPro" id="IPR032255">
    <property type="entry name" value="HBM"/>
</dbReference>